<dbReference type="InterPro" id="IPR037066">
    <property type="entry name" value="Plug_dom_sf"/>
</dbReference>
<dbReference type="AlphaFoldDB" id="A0A4R3VV26"/>
<keyword evidence="6 14" id="KW-0732">Signal</keyword>
<keyword evidence="10 12" id="KW-0472">Membrane</keyword>
<dbReference type="SUPFAM" id="SSF56935">
    <property type="entry name" value="Porins"/>
    <property type="match status" value="1"/>
</dbReference>
<comment type="similarity">
    <text evidence="12 13">Belongs to the TonB-dependent receptor family.</text>
</comment>
<accession>A0A4R3VV26</accession>
<keyword evidence="7" id="KW-0408">Iron</keyword>
<dbReference type="InterPro" id="IPR036942">
    <property type="entry name" value="Beta-barrel_TonB_sf"/>
</dbReference>
<name>A0A4R3VV26_9SPHI</name>
<keyword evidence="3 12" id="KW-1134">Transmembrane beta strand</keyword>
<evidence type="ECO:0000256" key="3">
    <source>
        <dbReference type="ARBA" id="ARBA00022452"/>
    </source>
</evidence>
<dbReference type="EMBL" id="SMBZ01000043">
    <property type="protein sequence ID" value="TCV09380.1"/>
    <property type="molecule type" value="Genomic_DNA"/>
</dbReference>
<dbReference type="Pfam" id="PF07715">
    <property type="entry name" value="Plug"/>
    <property type="match status" value="1"/>
</dbReference>
<protein>
    <submittedName>
        <fullName evidence="17">Iron complex outermembrane receptor protein</fullName>
    </submittedName>
</protein>
<dbReference type="Gene3D" id="2.40.170.20">
    <property type="entry name" value="TonB-dependent receptor, beta-barrel domain"/>
    <property type="match status" value="1"/>
</dbReference>
<comment type="caution">
    <text evidence="17">The sequence shown here is derived from an EMBL/GenBank/DDBJ whole genome shotgun (WGS) entry which is preliminary data.</text>
</comment>
<evidence type="ECO:0000256" key="4">
    <source>
        <dbReference type="ARBA" id="ARBA00022496"/>
    </source>
</evidence>
<dbReference type="SUPFAM" id="SSF49464">
    <property type="entry name" value="Carboxypeptidase regulatory domain-like"/>
    <property type="match status" value="1"/>
</dbReference>
<gene>
    <name evidence="17" type="ORF">EDC17_104315</name>
</gene>
<keyword evidence="17" id="KW-0675">Receptor</keyword>
<evidence type="ECO:0000256" key="8">
    <source>
        <dbReference type="ARBA" id="ARBA00023065"/>
    </source>
</evidence>
<dbReference type="PANTHER" id="PTHR32552:SF68">
    <property type="entry name" value="FERRICHROME OUTER MEMBRANE TRANSPORTER_PHAGE RECEPTOR"/>
    <property type="match status" value="1"/>
</dbReference>
<evidence type="ECO:0000256" key="14">
    <source>
        <dbReference type="SAM" id="SignalP"/>
    </source>
</evidence>
<evidence type="ECO:0000256" key="6">
    <source>
        <dbReference type="ARBA" id="ARBA00022729"/>
    </source>
</evidence>
<dbReference type="InterPro" id="IPR012910">
    <property type="entry name" value="Plug_dom"/>
</dbReference>
<dbReference type="InterPro" id="IPR008969">
    <property type="entry name" value="CarboxyPept-like_regulatory"/>
</dbReference>
<keyword evidence="8" id="KW-0406">Ion transport</keyword>
<feature type="chain" id="PRO_5020632160" evidence="14">
    <location>
        <begin position="21"/>
        <end position="818"/>
    </location>
</feature>
<evidence type="ECO:0000256" key="11">
    <source>
        <dbReference type="ARBA" id="ARBA00023237"/>
    </source>
</evidence>
<keyword evidence="18" id="KW-1185">Reference proteome</keyword>
<evidence type="ECO:0000313" key="18">
    <source>
        <dbReference type="Proteomes" id="UP000295197"/>
    </source>
</evidence>
<dbReference type="PANTHER" id="PTHR32552">
    <property type="entry name" value="FERRICHROME IRON RECEPTOR-RELATED"/>
    <property type="match status" value="1"/>
</dbReference>
<keyword evidence="5 12" id="KW-0812">Transmembrane</keyword>
<dbReference type="GO" id="GO:0009279">
    <property type="term" value="C:cell outer membrane"/>
    <property type="evidence" value="ECO:0007669"/>
    <property type="project" value="UniProtKB-SubCell"/>
</dbReference>
<evidence type="ECO:0000313" key="17">
    <source>
        <dbReference type="EMBL" id="TCV09380.1"/>
    </source>
</evidence>
<dbReference type="InterPro" id="IPR000531">
    <property type="entry name" value="Beta-barrel_TonB"/>
</dbReference>
<evidence type="ECO:0000259" key="16">
    <source>
        <dbReference type="Pfam" id="PF07715"/>
    </source>
</evidence>
<dbReference type="OrthoDB" id="9761152at2"/>
<evidence type="ECO:0000256" key="7">
    <source>
        <dbReference type="ARBA" id="ARBA00023004"/>
    </source>
</evidence>
<feature type="domain" description="TonB-dependent receptor plug" evidence="16">
    <location>
        <begin position="112"/>
        <end position="220"/>
    </location>
</feature>
<organism evidence="17 18">
    <name type="scientific">Sphingobacterium alimentarium</name>
    <dbReference type="NCBI Taxonomy" id="797292"/>
    <lineage>
        <taxon>Bacteria</taxon>
        <taxon>Pseudomonadati</taxon>
        <taxon>Bacteroidota</taxon>
        <taxon>Sphingobacteriia</taxon>
        <taxon>Sphingobacteriales</taxon>
        <taxon>Sphingobacteriaceae</taxon>
        <taxon>Sphingobacterium</taxon>
    </lineage>
</organism>
<dbReference type="Proteomes" id="UP000295197">
    <property type="component" value="Unassembled WGS sequence"/>
</dbReference>
<keyword evidence="2 12" id="KW-0813">Transport</keyword>
<evidence type="ECO:0000259" key="15">
    <source>
        <dbReference type="Pfam" id="PF00593"/>
    </source>
</evidence>
<evidence type="ECO:0000256" key="2">
    <source>
        <dbReference type="ARBA" id="ARBA00022448"/>
    </source>
</evidence>
<keyword evidence="9 13" id="KW-0798">TonB box</keyword>
<evidence type="ECO:0000256" key="1">
    <source>
        <dbReference type="ARBA" id="ARBA00004571"/>
    </source>
</evidence>
<evidence type="ECO:0000256" key="13">
    <source>
        <dbReference type="RuleBase" id="RU003357"/>
    </source>
</evidence>
<feature type="signal peptide" evidence="14">
    <location>
        <begin position="1"/>
        <end position="20"/>
    </location>
</feature>
<comment type="subcellular location">
    <subcellularLocation>
        <location evidence="1 12">Cell outer membrane</location>
        <topology evidence="1 12">Multi-pass membrane protein</topology>
    </subcellularLocation>
</comment>
<evidence type="ECO:0000256" key="12">
    <source>
        <dbReference type="PROSITE-ProRule" id="PRU01360"/>
    </source>
</evidence>
<dbReference type="InterPro" id="IPR039426">
    <property type="entry name" value="TonB-dep_rcpt-like"/>
</dbReference>
<sequence>MIKHVIALWALSLVAFVCIAQQKTTIKVVNERSSPISNATVTVNNSSKKTNESGEADFTLQNNSTVHVNVSHVGYSDYKTTLAAGSPSLTVQMKLKVIQSEEVFVYATRAKENAATTFKNISKEEIKKNNLGQDIPYLLDQTPGIIIGSDAGAGIGYTNMTIRGSDNQRINVTINGIPLNDAESQGSFFINLPDFASSTESIQVQRGIGTSTNGAGAFGASLNLQTDALETKPYAELNNSFGSYNSWKNTVKAGTGLINNKFAFNTRLSRISSNGYIERATSNLQSLYVDGGLYTDKHILKATVFTGKEKTYQAWYGTAEPLLKGDRADLERYANNNFGLYSGPEYERLMNADRRYNYYTYDNQTDNYKQTHSHLHYTYTANNAWNLNAALHYTRGAGYYEEFRENDKLSRYGIPNLVQGGETIDRSDLVRRRWLDNHFYGTTFSANYKPSTLWNFTLGGAYNEYIGDHYGEVIQVDVYPNTSFDDKYYFNDATKKDFNTYFKADYRLDNWLVNLDVQYRNVNYRSQGDDDKVKDFGFKDNLHFINPKLGVTYFVSPNANLYASYAYASKEPVRKDYVENPRSEFPKPERMQNVEAGYRYRNESFNIGTNFYAMLYKDQLVPTGQLNDTGAELRMNIPDSYRIGWEFDASWAIHPKFIWSATAALSDNKIRNFVEYVSVLDDNWEFVREEQFHYKSTQIAKAANTILSNNFTYLPTDNWSISLVSKYVSRVYLDNSSAKERSIDPFTYTNLRSNYSFAAFGLKNMDVMASVNNIFNAKYETSGYTWGQIFESQGTRDFYNFYYPQAGTNFMLGLNLRF</sequence>
<evidence type="ECO:0000256" key="9">
    <source>
        <dbReference type="ARBA" id="ARBA00023077"/>
    </source>
</evidence>
<reference evidence="17 18" key="1">
    <citation type="submission" date="2019-03" db="EMBL/GenBank/DDBJ databases">
        <title>Genomic Encyclopedia of Type Strains, Phase IV (KMG-IV): sequencing the most valuable type-strain genomes for metagenomic binning, comparative biology and taxonomic classification.</title>
        <authorList>
            <person name="Goeker M."/>
        </authorList>
    </citation>
    <scope>NUCLEOTIDE SEQUENCE [LARGE SCALE GENOMIC DNA]</scope>
    <source>
        <strain evidence="17 18">DSM 22362</strain>
    </source>
</reference>
<dbReference type="Gene3D" id="2.60.40.1120">
    <property type="entry name" value="Carboxypeptidase-like, regulatory domain"/>
    <property type="match status" value="1"/>
</dbReference>
<dbReference type="RefSeq" id="WP_132778572.1">
    <property type="nucleotide sequence ID" value="NZ_SMBZ01000043.1"/>
</dbReference>
<keyword evidence="4" id="KW-0410">Iron transport</keyword>
<evidence type="ECO:0000256" key="5">
    <source>
        <dbReference type="ARBA" id="ARBA00022692"/>
    </source>
</evidence>
<dbReference type="PROSITE" id="PS52016">
    <property type="entry name" value="TONB_DEPENDENT_REC_3"/>
    <property type="match status" value="1"/>
</dbReference>
<keyword evidence="11 12" id="KW-0998">Cell outer membrane</keyword>
<dbReference type="Gene3D" id="2.170.130.10">
    <property type="entry name" value="TonB-dependent receptor, plug domain"/>
    <property type="match status" value="1"/>
</dbReference>
<dbReference type="GO" id="GO:0015344">
    <property type="term" value="F:siderophore uptake transmembrane transporter activity"/>
    <property type="evidence" value="ECO:0007669"/>
    <property type="project" value="TreeGrafter"/>
</dbReference>
<evidence type="ECO:0000256" key="10">
    <source>
        <dbReference type="ARBA" id="ARBA00023136"/>
    </source>
</evidence>
<dbReference type="Pfam" id="PF00593">
    <property type="entry name" value="TonB_dep_Rec_b-barrel"/>
    <property type="match status" value="1"/>
</dbReference>
<proteinExistence type="inferred from homology"/>
<feature type="domain" description="TonB-dependent receptor-like beta-barrel" evidence="15">
    <location>
        <begin position="335"/>
        <end position="774"/>
    </location>
</feature>